<keyword evidence="2" id="KW-1185">Reference proteome</keyword>
<dbReference type="PROSITE" id="PS51318">
    <property type="entry name" value="TAT"/>
    <property type="match status" value="1"/>
</dbReference>
<dbReference type="InterPro" id="IPR018114">
    <property type="entry name" value="TRYPSIN_HIS"/>
</dbReference>
<dbReference type="SUPFAM" id="SSF50494">
    <property type="entry name" value="Trypsin-like serine proteases"/>
    <property type="match status" value="1"/>
</dbReference>
<dbReference type="GO" id="GO:0006508">
    <property type="term" value="P:proteolysis"/>
    <property type="evidence" value="ECO:0007669"/>
    <property type="project" value="InterPro"/>
</dbReference>
<dbReference type="InterPro" id="IPR009003">
    <property type="entry name" value="Peptidase_S1_PA"/>
</dbReference>
<gene>
    <name evidence="1" type="ORF">MUN33_07130</name>
</gene>
<dbReference type="EMBL" id="JALIEA010000012">
    <property type="protein sequence ID" value="MCJ7858489.1"/>
    <property type="molecule type" value="Genomic_DNA"/>
</dbReference>
<evidence type="ECO:0000313" key="2">
    <source>
        <dbReference type="Proteomes" id="UP001139207"/>
    </source>
</evidence>
<sequence>MRRKTTSTESAGGRSRRPLGRIVAAGAMAFALVTGGAAAALPATASAAASTHAGAGIIVTTADGQEAICTMNSVVERGGTYFGVTAGHCLNPAELGSPVVKISTRDGGLLADSADIQAGGVVRSGTANPFEPYAGLDDFGWFRLDESVTPDAGQVSSTAATGIPMLDDLLRGANQPLGEPVPVSQNLVGRIVCKDGTMSGRTCGPVLAVNSRTEEVTALIPAIGGDSGSPLHVSGRDGKRHIVGTLSNGTPVLFNTFDGTRQHLNRI</sequence>
<protein>
    <submittedName>
        <fullName evidence="1">S1 family peptidase</fullName>
    </submittedName>
</protein>
<dbReference type="AlphaFoldDB" id="A0A9X1WGA2"/>
<dbReference type="Proteomes" id="UP001139207">
    <property type="component" value="Unassembled WGS sequence"/>
</dbReference>
<dbReference type="InterPro" id="IPR006311">
    <property type="entry name" value="TAT_signal"/>
</dbReference>
<comment type="caution">
    <text evidence="1">The sequence shown here is derived from an EMBL/GenBank/DDBJ whole genome shotgun (WGS) entry which is preliminary data.</text>
</comment>
<name>A0A9X1WGA2_9CORY</name>
<evidence type="ECO:0000313" key="1">
    <source>
        <dbReference type="EMBL" id="MCJ7858489.1"/>
    </source>
</evidence>
<proteinExistence type="predicted"/>
<reference evidence="1" key="1">
    <citation type="submission" date="2022-04" db="EMBL/GenBank/DDBJ databases">
        <title>Corynebacterium kalidii LD5P10.</title>
        <authorList>
            <person name="Sun J.Q."/>
        </authorList>
    </citation>
    <scope>NUCLEOTIDE SEQUENCE</scope>
    <source>
        <strain evidence="1">LD5P10</strain>
    </source>
</reference>
<organism evidence="1 2">
    <name type="scientific">Corynebacterium kalidii</name>
    <dbReference type="NCBI Taxonomy" id="2931982"/>
    <lineage>
        <taxon>Bacteria</taxon>
        <taxon>Bacillati</taxon>
        <taxon>Actinomycetota</taxon>
        <taxon>Actinomycetes</taxon>
        <taxon>Mycobacteriales</taxon>
        <taxon>Corynebacteriaceae</taxon>
        <taxon>Corynebacterium</taxon>
    </lineage>
</organism>
<accession>A0A9X1WGA2</accession>
<dbReference type="PROSITE" id="PS00134">
    <property type="entry name" value="TRYPSIN_HIS"/>
    <property type="match status" value="1"/>
</dbReference>
<dbReference type="RefSeq" id="WP_244804211.1">
    <property type="nucleotide sequence ID" value="NZ_JALIEA010000012.1"/>
</dbReference>
<dbReference type="InterPro" id="IPR043504">
    <property type="entry name" value="Peptidase_S1_PA_chymotrypsin"/>
</dbReference>
<dbReference type="GO" id="GO:0004252">
    <property type="term" value="F:serine-type endopeptidase activity"/>
    <property type="evidence" value="ECO:0007669"/>
    <property type="project" value="InterPro"/>
</dbReference>
<dbReference type="Gene3D" id="2.40.10.10">
    <property type="entry name" value="Trypsin-like serine proteases"/>
    <property type="match status" value="2"/>
</dbReference>